<dbReference type="PRINTS" id="PR00081">
    <property type="entry name" value="GDHRDH"/>
</dbReference>
<dbReference type="GO" id="GO:0019433">
    <property type="term" value="P:triglyceride catabolic process"/>
    <property type="evidence" value="ECO:0007669"/>
    <property type="project" value="TreeGrafter"/>
</dbReference>
<reference evidence="3" key="1">
    <citation type="submission" date="2022-03" db="EMBL/GenBank/DDBJ databases">
        <authorList>
            <person name="Legras J.-L."/>
            <person name="Devillers H."/>
            <person name="Grondin C."/>
        </authorList>
    </citation>
    <scope>NUCLEOTIDE SEQUENCE</scope>
    <source>
        <strain evidence="3">CLIB 1423</strain>
    </source>
</reference>
<accession>A0A9P0W1X4</accession>
<dbReference type="AlphaFoldDB" id="A0A9P0W1X4"/>
<dbReference type="PANTHER" id="PTHR44169:SF6">
    <property type="entry name" value="NADPH-DEPENDENT 1-ACYLDIHYDROXYACETONE PHOSPHATE REDUCTASE"/>
    <property type="match status" value="1"/>
</dbReference>
<dbReference type="EMBL" id="CAKXYY010000047">
    <property type="protein sequence ID" value="CAH2356065.1"/>
    <property type="molecule type" value="Genomic_DNA"/>
</dbReference>
<dbReference type="GO" id="GO:0006654">
    <property type="term" value="P:phosphatidic acid biosynthetic process"/>
    <property type="evidence" value="ECO:0007669"/>
    <property type="project" value="TreeGrafter"/>
</dbReference>
<dbReference type="Pfam" id="PF00106">
    <property type="entry name" value="adh_short"/>
    <property type="match status" value="1"/>
</dbReference>
<dbReference type="OrthoDB" id="2102561at2759"/>
<name>A0A9P0W1X4_9ASCO</name>
<keyword evidence="4" id="KW-1185">Reference proteome</keyword>
<comment type="similarity">
    <text evidence="1">Belongs to the short-chain dehydrogenases/reductases (SDR) family.</text>
</comment>
<evidence type="ECO:0000256" key="1">
    <source>
        <dbReference type="ARBA" id="ARBA00006484"/>
    </source>
</evidence>
<dbReference type="GO" id="GO:0005783">
    <property type="term" value="C:endoplasmic reticulum"/>
    <property type="evidence" value="ECO:0007669"/>
    <property type="project" value="TreeGrafter"/>
</dbReference>
<dbReference type="Gene3D" id="3.40.50.720">
    <property type="entry name" value="NAD(P)-binding Rossmann-like Domain"/>
    <property type="match status" value="1"/>
</dbReference>
<dbReference type="Proteomes" id="UP000837801">
    <property type="component" value="Unassembled WGS sequence"/>
</dbReference>
<protein>
    <submittedName>
        <fullName evidence="3">NADPH-dependent 1-acyldihydroxyacetone phosphate reductase</fullName>
    </submittedName>
</protein>
<dbReference type="SUPFAM" id="SSF51735">
    <property type="entry name" value="NAD(P)-binding Rossmann-fold domains"/>
    <property type="match status" value="1"/>
</dbReference>
<comment type="caution">
    <text evidence="3">The sequence shown here is derived from an EMBL/GenBank/DDBJ whole genome shotgun (WGS) entry which is preliminary data.</text>
</comment>
<proteinExistence type="inferred from homology"/>
<dbReference type="PANTHER" id="PTHR44169">
    <property type="entry name" value="NADPH-DEPENDENT 1-ACYLDIHYDROXYACETONE PHOSPHATE REDUCTASE"/>
    <property type="match status" value="1"/>
</dbReference>
<evidence type="ECO:0000313" key="4">
    <source>
        <dbReference type="Proteomes" id="UP000837801"/>
    </source>
</evidence>
<evidence type="ECO:0000313" key="3">
    <source>
        <dbReference type="EMBL" id="CAH2356065.1"/>
    </source>
</evidence>
<keyword evidence="2" id="KW-0560">Oxidoreductase</keyword>
<dbReference type="GO" id="GO:0005811">
    <property type="term" value="C:lipid droplet"/>
    <property type="evidence" value="ECO:0007669"/>
    <property type="project" value="TreeGrafter"/>
</dbReference>
<dbReference type="GO" id="GO:0004806">
    <property type="term" value="F:triacylglycerol lipase activity"/>
    <property type="evidence" value="ECO:0007669"/>
    <property type="project" value="TreeGrafter"/>
</dbReference>
<dbReference type="GO" id="GO:0000140">
    <property type="term" value="F:acylglycerone-phosphate reductase (NADP+) activity"/>
    <property type="evidence" value="ECO:0007669"/>
    <property type="project" value="TreeGrafter"/>
</dbReference>
<dbReference type="InterPro" id="IPR036291">
    <property type="entry name" value="NAD(P)-bd_dom_sf"/>
</dbReference>
<gene>
    <name evidence="3" type="ORF">CLIB1423_47S00166</name>
</gene>
<dbReference type="InterPro" id="IPR002347">
    <property type="entry name" value="SDR_fam"/>
</dbReference>
<organism evidence="3 4">
    <name type="scientific">[Candida] railenensis</name>
    <dbReference type="NCBI Taxonomy" id="45579"/>
    <lineage>
        <taxon>Eukaryota</taxon>
        <taxon>Fungi</taxon>
        <taxon>Dikarya</taxon>
        <taxon>Ascomycota</taxon>
        <taxon>Saccharomycotina</taxon>
        <taxon>Pichiomycetes</taxon>
        <taxon>Debaryomycetaceae</taxon>
        <taxon>Kurtzmaniella</taxon>
    </lineage>
</organism>
<sequence length="303" mass="33719">MEKVVFISGASSGIGYAVCQEFAKSNYKIYAGSRNIESLTHLSEQFPNVYPVELDVTSTDSILRAKKVVELDNDKLDILFNNAGTPCVVPALEVDEKTLRSAFEVNVFGAINLVREFSHLVIKAKGVFAFTTSSGTLMPYPFSSINNASKSALSSYASTLALEVKPFDVKVVNFITGGVKTENLEKSRRQSQNLKKGLYVVDGKDIVSESMNSIDNSSFMTAETYAREAVKDINHALHGSDYKHEGNYFPRYRGHMARFTKAANFYFHRQIIEGMLLAGFNLKESFSKLKKQRNEKPNDVSLS</sequence>
<evidence type="ECO:0000256" key="2">
    <source>
        <dbReference type="ARBA" id="ARBA00023002"/>
    </source>
</evidence>